<name>A0A1J1IJ83_9DIPT</name>
<organism evidence="1 2">
    <name type="scientific">Clunio marinus</name>
    <dbReference type="NCBI Taxonomy" id="568069"/>
    <lineage>
        <taxon>Eukaryota</taxon>
        <taxon>Metazoa</taxon>
        <taxon>Ecdysozoa</taxon>
        <taxon>Arthropoda</taxon>
        <taxon>Hexapoda</taxon>
        <taxon>Insecta</taxon>
        <taxon>Pterygota</taxon>
        <taxon>Neoptera</taxon>
        <taxon>Endopterygota</taxon>
        <taxon>Diptera</taxon>
        <taxon>Nematocera</taxon>
        <taxon>Chironomoidea</taxon>
        <taxon>Chironomidae</taxon>
        <taxon>Clunio</taxon>
    </lineage>
</organism>
<dbReference type="EMBL" id="CVRI01000051">
    <property type="protein sequence ID" value="CRK99604.1"/>
    <property type="molecule type" value="Genomic_DNA"/>
</dbReference>
<dbReference type="AlphaFoldDB" id="A0A1J1IJ83"/>
<dbReference type="Proteomes" id="UP000183832">
    <property type="component" value="Unassembled WGS sequence"/>
</dbReference>
<keyword evidence="2" id="KW-1185">Reference proteome</keyword>
<sequence>MLHPILTESTDVAENISRSRSQVEDNEGLTLGKCSWHLLFYKKIVIYKVDNLISLGHKAQKYKASKAKRYLTQCGY</sequence>
<proteinExistence type="predicted"/>
<protein>
    <submittedName>
        <fullName evidence="1">CLUMA_CG012916, isoform A</fullName>
    </submittedName>
</protein>
<gene>
    <name evidence="1" type="ORF">CLUMA_CG012916</name>
</gene>
<evidence type="ECO:0000313" key="2">
    <source>
        <dbReference type="Proteomes" id="UP000183832"/>
    </source>
</evidence>
<evidence type="ECO:0000313" key="1">
    <source>
        <dbReference type="EMBL" id="CRK99604.1"/>
    </source>
</evidence>
<accession>A0A1J1IJ83</accession>
<reference evidence="1 2" key="1">
    <citation type="submission" date="2015-04" db="EMBL/GenBank/DDBJ databases">
        <authorList>
            <person name="Syromyatnikov M.Y."/>
            <person name="Popov V.N."/>
        </authorList>
    </citation>
    <scope>NUCLEOTIDE SEQUENCE [LARGE SCALE GENOMIC DNA]</scope>
</reference>